<dbReference type="Pfam" id="PF13581">
    <property type="entry name" value="HATPase_c_2"/>
    <property type="match status" value="1"/>
</dbReference>
<dbReference type="PANTHER" id="PTHR35526:SF3">
    <property type="entry name" value="ANTI-SIGMA-F FACTOR RSBW"/>
    <property type="match status" value="1"/>
</dbReference>
<evidence type="ECO:0000256" key="2">
    <source>
        <dbReference type="SAM" id="MobiDB-lite"/>
    </source>
</evidence>
<evidence type="ECO:0000256" key="1">
    <source>
        <dbReference type="ARBA" id="ARBA00022527"/>
    </source>
</evidence>
<dbReference type="EMBL" id="JBIAWJ010000002">
    <property type="protein sequence ID" value="MFF4521069.1"/>
    <property type="molecule type" value="Genomic_DNA"/>
</dbReference>
<feature type="domain" description="Histidine kinase/HSP90-like ATPase" evidence="3">
    <location>
        <begin position="50"/>
        <end position="163"/>
    </location>
</feature>
<keyword evidence="1" id="KW-0418">Kinase</keyword>
<proteinExistence type="predicted"/>
<protein>
    <submittedName>
        <fullName evidence="4">ATP-binding protein</fullName>
    </submittedName>
</protein>
<evidence type="ECO:0000313" key="4">
    <source>
        <dbReference type="EMBL" id="MFF4521069.1"/>
    </source>
</evidence>
<dbReference type="CDD" id="cd16936">
    <property type="entry name" value="HATPase_RsbW-like"/>
    <property type="match status" value="1"/>
</dbReference>
<dbReference type="InterPro" id="IPR050267">
    <property type="entry name" value="Anti-sigma-factor_SerPK"/>
</dbReference>
<dbReference type="InterPro" id="IPR003594">
    <property type="entry name" value="HATPase_dom"/>
</dbReference>
<dbReference type="RefSeq" id="WP_189871057.1">
    <property type="nucleotide sequence ID" value="NZ_BMVM01000001.1"/>
</dbReference>
<dbReference type="SUPFAM" id="SSF55874">
    <property type="entry name" value="ATPase domain of HSP90 chaperone/DNA topoisomerase II/histidine kinase"/>
    <property type="match status" value="1"/>
</dbReference>
<accession>A0ABW6UCA8</accession>
<dbReference type="Proteomes" id="UP001602058">
    <property type="component" value="Unassembled WGS sequence"/>
</dbReference>
<keyword evidence="4" id="KW-0067">ATP-binding</keyword>
<evidence type="ECO:0000259" key="3">
    <source>
        <dbReference type="Pfam" id="PF13581"/>
    </source>
</evidence>
<reference evidence="4 5" key="1">
    <citation type="submission" date="2024-10" db="EMBL/GenBank/DDBJ databases">
        <title>The Natural Products Discovery Center: Release of the First 8490 Sequenced Strains for Exploring Actinobacteria Biosynthetic Diversity.</title>
        <authorList>
            <person name="Kalkreuter E."/>
            <person name="Kautsar S.A."/>
            <person name="Yang D."/>
            <person name="Bader C.D."/>
            <person name="Teijaro C.N."/>
            <person name="Fluegel L."/>
            <person name="Davis C.M."/>
            <person name="Simpson J.R."/>
            <person name="Lauterbach L."/>
            <person name="Steele A.D."/>
            <person name="Gui C."/>
            <person name="Meng S."/>
            <person name="Li G."/>
            <person name="Viehrig K."/>
            <person name="Ye F."/>
            <person name="Su P."/>
            <person name="Kiefer A.F."/>
            <person name="Nichols A."/>
            <person name="Cepeda A.J."/>
            <person name="Yan W."/>
            <person name="Fan B."/>
            <person name="Jiang Y."/>
            <person name="Adhikari A."/>
            <person name="Zheng C.-J."/>
            <person name="Schuster L."/>
            <person name="Cowan T.M."/>
            <person name="Smanski M.J."/>
            <person name="Chevrette M.G."/>
            <person name="De Carvalho L.P.S."/>
            <person name="Shen B."/>
        </authorList>
    </citation>
    <scope>NUCLEOTIDE SEQUENCE [LARGE SCALE GENOMIC DNA]</scope>
    <source>
        <strain evidence="4 5">NPDC001390</strain>
    </source>
</reference>
<organism evidence="4 5">
    <name type="scientific">Streptomyces bluensis</name>
    <dbReference type="NCBI Taxonomy" id="33897"/>
    <lineage>
        <taxon>Bacteria</taxon>
        <taxon>Bacillati</taxon>
        <taxon>Actinomycetota</taxon>
        <taxon>Actinomycetes</taxon>
        <taxon>Kitasatosporales</taxon>
        <taxon>Streptomycetaceae</taxon>
        <taxon>Streptomyces</taxon>
    </lineage>
</organism>
<name>A0ABW6UCA8_9ACTN</name>
<keyword evidence="1" id="KW-0808">Transferase</keyword>
<feature type="region of interest" description="Disordered" evidence="2">
    <location>
        <begin position="1"/>
        <end position="24"/>
    </location>
</feature>
<dbReference type="Gene3D" id="3.30.565.10">
    <property type="entry name" value="Histidine kinase-like ATPase, C-terminal domain"/>
    <property type="match status" value="1"/>
</dbReference>
<keyword evidence="1" id="KW-0723">Serine/threonine-protein kinase</keyword>
<evidence type="ECO:0000313" key="5">
    <source>
        <dbReference type="Proteomes" id="UP001602058"/>
    </source>
</evidence>
<gene>
    <name evidence="4" type="ORF">ACFY1D_06385</name>
</gene>
<comment type="caution">
    <text evidence="4">The sequence shown here is derived from an EMBL/GenBank/DDBJ whole genome shotgun (WGS) entry which is preliminary data.</text>
</comment>
<dbReference type="PANTHER" id="PTHR35526">
    <property type="entry name" value="ANTI-SIGMA-F FACTOR RSBW-RELATED"/>
    <property type="match status" value="1"/>
</dbReference>
<keyword evidence="4" id="KW-0547">Nucleotide-binding</keyword>
<dbReference type="GO" id="GO:0005524">
    <property type="term" value="F:ATP binding"/>
    <property type="evidence" value="ECO:0007669"/>
    <property type="project" value="UniProtKB-KW"/>
</dbReference>
<sequence>MKPVERRTSGDSAFPRTPHDTDVQTDTCLPRAGARGGVPQPQVAVTSAASARQLARDVVREWWDRPGRRASEEAVIDLLLVVSELVTNAIRHGGGIAGFEVTPTREGVRLSVHDYSDVVPAVAYGQGALPHGHVGNGYGWPLIIRLARDINIERRSQGGKTISVLVPLR</sequence>
<keyword evidence="5" id="KW-1185">Reference proteome</keyword>
<dbReference type="InterPro" id="IPR036890">
    <property type="entry name" value="HATPase_C_sf"/>
</dbReference>